<dbReference type="InterPro" id="IPR006678">
    <property type="entry name" value="tRNA_intron_Endonuc_N"/>
</dbReference>
<name>A0A078H262_BRANA</name>
<dbReference type="STRING" id="3708.A0A078H262"/>
<dbReference type="PANTHER" id="PTHR34224:SF14">
    <property type="entry name" value="TRNA-INTRON LYASE"/>
    <property type="match status" value="1"/>
</dbReference>
<comment type="similarity">
    <text evidence="2">Belongs to the ICR family.</text>
</comment>
<feature type="compositionally biased region" description="Basic and acidic residues" evidence="7">
    <location>
        <begin position="318"/>
        <end position="334"/>
    </location>
</feature>
<dbReference type="GO" id="GO:0005634">
    <property type="term" value="C:nucleus"/>
    <property type="evidence" value="ECO:0007669"/>
    <property type="project" value="UniProtKB-ARBA"/>
</dbReference>
<dbReference type="InterPro" id="IPR036167">
    <property type="entry name" value="tRNA_intron_Endo_cat-like_sf"/>
</dbReference>
<feature type="region of interest" description="Disordered" evidence="7">
    <location>
        <begin position="733"/>
        <end position="752"/>
    </location>
</feature>
<dbReference type="Gramene" id="CDY31567">
    <property type="protein sequence ID" value="CDY31567"/>
    <property type="gene ID" value="GSBRNA2T00047888001"/>
</dbReference>
<evidence type="ECO:0000256" key="7">
    <source>
        <dbReference type="SAM" id="MobiDB-lite"/>
    </source>
</evidence>
<accession>A0A078H262</accession>
<feature type="compositionally biased region" description="Basic and acidic residues" evidence="7">
    <location>
        <begin position="265"/>
        <end position="294"/>
    </location>
</feature>
<evidence type="ECO:0000313" key="11">
    <source>
        <dbReference type="Proteomes" id="UP000028999"/>
    </source>
</evidence>
<keyword evidence="11" id="KW-1185">Reference proteome</keyword>
<dbReference type="Pfam" id="PF01974">
    <property type="entry name" value="tRNA_int_endo"/>
    <property type="match status" value="1"/>
</dbReference>
<evidence type="ECO:0000313" key="10">
    <source>
        <dbReference type="EMBL" id="CDY31567.1"/>
    </source>
</evidence>
<dbReference type="Pfam" id="PF02778">
    <property type="entry name" value="tRNA_int_endo_N"/>
    <property type="match status" value="1"/>
</dbReference>
<reference evidence="10 11" key="1">
    <citation type="journal article" date="2014" name="Science">
        <title>Plant genetics. Early allopolyploid evolution in the post-Neolithic Brassica napus oilseed genome.</title>
        <authorList>
            <person name="Chalhoub B."/>
            <person name="Denoeud F."/>
            <person name="Liu S."/>
            <person name="Parkin I.A."/>
            <person name="Tang H."/>
            <person name="Wang X."/>
            <person name="Chiquet J."/>
            <person name="Belcram H."/>
            <person name="Tong C."/>
            <person name="Samans B."/>
            <person name="Correa M."/>
            <person name="Da Silva C."/>
            <person name="Just J."/>
            <person name="Falentin C."/>
            <person name="Koh C.S."/>
            <person name="Le Clainche I."/>
            <person name="Bernard M."/>
            <person name="Bento P."/>
            <person name="Noel B."/>
            <person name="Labadie K."/>
            <person name="Alberti A."/>
            <person name="Charles M."/>
            <person name="Arnaud D."/>
            <person name="Guo H."/>
            <person name="Daviaud C."/>
            <person name="Alamery S."/>
            <person name="Jabbari K."/>
            <person name="Zhao M."/>
            <person name="Edger P.P."/>
            <person name="Chelaifa H."/>
            <person name="Tack D."/>
            <person name="Lassalle G."/>
            <person name="Mestiri I."/>
            <person name="Schnel N."/>
            <person name="Le Paslier M.C."/>
            <person name="Fan G."/>
            <person name="Renault V."/>
            <person name="Bayer P.E."/>
            <person name="Golicz A.A."/>
            <person name="Manoli S."/>
            <person name="Lee T.H."/>
            <person name="Thi V.H."/>
            <person name="Chalabi S."/>
            <person name="Hu Q."/>
            <person name="Fan C."/>
            <person name="Tollenaere R."/>
            <person name="Lu Y."/>
            <person name="Battail C."/>
            <person name="Shen J."/>
            <person name="Sidebottom C.H."/>
            <person name="Wang X."/>
            <person name="Canaguier A."/>
            <person name="Chauveau A."/>
            <person name="Berard A."/>
            <person name="Deniot G."/>
            <person name="Guan M."/>
            <person name="Liu Z."/>
            <person name="Sun F."/>
            <person name="Lim Y.P."/>
            <person name="Lyons E."/>
            <person name="Town C.D."/>
            <person name="Bancroft I."/>
            <person name="Wang X."/>
            <person name="Meng J."/>
            <person name="Ma J."/>
            <person name="Pires J.C."/>
            <person name="King G.J."/>
            <person name="Brunel D."/>
            <person name="Delourme R."/>
            <person name="Renard M."/>
            <person name="Aury J.M."/>
            <person name="Adams K.L."/>
            <person name="Batley J."/>
            <person name="Snowdon R.J."/>
            <person name="Tost J."/>
            <person name="Edwards D."/>
            <person name="Zhou Y."/>
            <person name="Hua W."/>
            <person name="Sharpe A.G."/>
            <person name="Paterson A.H."/>
            <person name="Guan C."/>
            <person name="Wincker P."/>
        </authorList>
    </citation>
    <scope>NUCLEOTIDE SEQUENCE [LARGE SCALE GENOMIC DNA]</scope>
    <source>
        <strain evidence="11">cv. Darmor-bzh</strain>
    </source>
</reference>
<feature type="region of interest" description="Disordered" evidence="7">
    <location>
        <begin position="207"/>
        <end position="354"/>
    </location>
</feature>
<dbReference type="GO" id="GO:0003676">
    <property type="term" value="F:nucleic acid binding"/>
    <property type="evidence" value="ECO:0007669"/>
    <property type="project" value="InterPro"/>
</dbReference>
<dbReference type="PANTHER" id="PTHR34224">
    <property type="entry name" value="INTERACTOR OF CONSTITUTIVE ACTIVE ROPS 2, CHLOROPLASTIC-RELATED"/>
    <property type="match status" value="1"/>
</dbReference>
<keyword evidence="4 6" id="KW-0175">Coiled coil</keyword>
<feature type="domain" description="tRNA intron endonuclease N-terminal" evidence="9">
    <location>
        <begin position="16"/>
        <end position="86"/>
    </location>
</feature>
<evidence type="ECO:0000256" key="2">
    <source>
        <dbReference type="ARBA" id="ARBA00009778"/>
    </source>
</evidence>
<evidence type="ECO:0000256" key="4">
    <source>
        <dbReference type="ARBA" id="ARBA00023054"/>
    </source>
</evidence>
<evidence type="ECO:0000256" key="5">
    <source>
        <dbReference type="ARBA" id="ARBA00034031"/>
    </source>
</evidence>
<dbReference type="SUPFAM" id="SSF53032">
    <property type="entry name" value="tRNA-intron endonuclease catalytic domain-like"/>
    <property type="match status" value="1"/>
</dbReference>
<dbReference type="Gene3D" id="3.40.1350.10">
    <property type="match status" value="1"/>
</dbReference>
<feature type="compositionally biased region" description="Polar residues" evidence="7">
    <location>
        <begin position="735"/>
        <end position="746"/>
    </location>
</feature>
<dbReference type="InterPro" id="IPR029688">
    <property type="entry name" value="ICR"/>
</dbReference>
<protein>
    <recommendedName>
        <fullName evidence="3">tRNA-intron lyase</fullName>
        <ecNumber evidence="3">4.6.1.16</ecNumber>
    </recommendedName>
</protein>
<feature type="compositionally biased region" description="Polar residues" evidence="7">
    <location>
        <begin position="252"/>
        <end position="263"/>
    </location>
</feature>
<dbReference type="PaxDb" id="3708-A0A078H262"/>
<dbReference type="AlphaFoldDB" id="A0A078H262"/>
<evidence type="ECO:0000259" key="9">
    <source>
        <dbReference type="Pfam" id="PF02778"/>
    </source>
</evidence>
<dbReference type="GO" id="GO:0006388">
    <property type="term" value="P:tRNA splicing, via endonucleolytic cleavage and ligation"/>
    <property type="evidence" value="ECO:0007669"/>
    <property type="project" value="InterPro"/>
</dbReference>
<dbReference type="GO" id="GO:0000213">
    <property type="term" value="F:tRNA-intron lyase activity"/>
    <property type="evidence" value="ECO:0007669"/>
    <property type="project" value="UniProtKB-EC"/>
</dbReference>
<feature type="compositionally biased region" description="Polar residues" evidence="7">
    <location>
        <begin position="216"/>
        <end position="225"/>
    </location>
</feature>
<feature type="coiled-coil region" evidence="6">
    <location>
        <begin position="529"/>
        <end position="653"/>
    </location>
</feature>
<dbReference type="InterPro" id="IPR006677">
    <property type="entry name" value="tRNA_intron_Endonuc_cat-like"/>
</dbReference>
<evidence type="ECO:0000259" key="8">
    <source>
        <dbReference type="Pfam" id="PF01974"/>
    </source>
</evidence>
<dbReference type="InterPro" id="IPR011856">
    <property type="entry name" value="tRNA_endonuc-like_dom_sf"/>
</dbReference>
<evidence type="ECO:0000256" key="3">
    <source>
        <dbReference type="ARBA" id="ARBA00012573"/>
    </source>
</evidence>
<comment type="catalytic activity">
    <reaction evidence="5">
        <text>pretRNA = a 3'-half-tRNA molecule with a 5'-OH end + a 5'-half-tRNA molecule with a 2',3'-cyclic phosphate end + an intron with a 2',3'-cyclic phosphate and a 5'-hydroxyl terminus.</text>
        <dbReference type="EC" id="4.6.1.16"/>
    </reaction>
</comment>
<comment type="similarity">
    <text evidence="1">Belongs to the tRNA-intron endonuclease family.</text>
</comment>
<organism evidence="10 11">
    <name type="scientific">Brassica napus</name>
    <name type="common">Rape</name>
    <dbReference type="NCBI Taxonomy" id="3708"/>
    <lineage>
        <taxon>Eukaryota</taxon>
        <taxon>Viridiplantae</taxon>
        <taxon>Streptophyta</taxon>
        <taxon>Embryophyta</taxon>
        <taxon>Tracheophyta</taxon>
        <taxon>Spermatophyta</taxon>
        <taxon>Magnoliopsida</taxon>
        <taxon>eudicotyledons</taxon>
        <taxon>Gunneridae</taxon>
        <taxon>Pentapetalae</taxon>
        <taxon>rosids</taxon>
        <taxon>malvids</taxon>
        <taxon>Brassicales</taxon>
        <taxon>Brassicaceae</taxon>
        <taxon>Brassiceae</taxon>
        <taxon>Brassica</taxon>
    </lineage>
</organism>
<dbReference type="Proteomes" id="UP000028999">
    <property type="component" value="Unassembled WGS sequence"/>
</dbReference>
<dbReference type="CDD" id="cd22363">
    <property type="entry name" value="tRNA-intron_lyase_C"/>
    <property type="match status" value="1"/>
</dbReference>
<evidence type="ECO:0000256" key="6">
    <source>
        <dbReference type="SAM" id="Coils"/>
    </source>
</evidence>
<dbReference type="OMA" id="MCLENYK"/>
<sequence length="781" mass="88903">MQLHSMAPRWKWKETSGSLSSCNVLLAVEPEQAELLDRCCFGRLVLPAEKDKKWIQLSFEEAFYLLYNLKCIKIYLQGRCLENEVDTWMYMKSQRPNFPIFFKAYSHLRSKNWVLRSGLQYGVDFVAYRHHPSLVHSEYSVLVQSGDSNRLRVWSDVHCAVRLSGSVAKTLLTLHVSGSSNKEDLKLPMCLENYKVEEQTICRWSPELNREDETTNPKPNATTVAFLNGSPDVPKKLSPRAARPLKLAALETDSSSSPISANNRIPKDTSPKVSDRKPPPSPFSEKKRPSRTTELESLTSQLQYDLKKAKQQVTVSETSKRQAEQEAEESRKQLQEVSSKLQETKNQVLEEETDKTGAFNHRSVSQGWDLEFGATTDERGGLDVVVQEIRQLKLQIEMVASSEADHVKQAELRNSDIHLLRGNLKDTLFLVENFSNQLKDCEVTDAETKALATETLRQLENAKKAVEELKSDGTKEVESYKKMAVELEQSKSRMVWLGGLVTKLLANPGVLENHETLLKDYASLKLGESNEKNEEVSSLRCEVERLRAALEASGKKDQEGNVKASSRLRIQAELRFELKTAKSKIDKLEARLVDKETELKFISEENDTLCLLLKKNQKETDAEAELKQQREVIKKLKADLMDKETQLQIVSDQNETLKSDIHKRETDIQDVLMKLGFAMREAEKSSQRAVRVTEELDATRASNSAMKTELDKLKARVQSNQLREDAEKANAMLSAGNNNNQRNSPYSEDINDEVQRRKQGISLRRLVFGGRSRRNGWRLTE</sequence>
<evidence type="ECO:0000256" key="1">
    <source>
        <dbReference type="ARBA" id="ARBA00008078"/>
    </source>
</evidence>
<feature type="compositionally biased region" description="Low complexity" evidence="7">
    <location>
        <begin position="239"/>
        <end position="250"/>
    </location>
</feature>
<feature type="coiled-coil region" evidence="6">
    <location>
        <begin position="449"/>
        <end position="476"/>
    </location>
</feature>
<dbReference type="EMBL" id="LK032274">
    <property type="protein sequence ID" value="CDY31567.1"/>
    <property type="molecule type" value="Genomic_DNA"/>
</dbReference>
<proteinExistence type="inferred from homology"/>
<feature type="domain" description="tRNA intron endonuclease catalytic" evidence="8">
    <location>
        <begin position="102"/>
        <end position="177"/>
    </location>
</feature>
<dbReference type="EC" id="4.6.1.16" evidence="3"/>
<gene>
    <name evidence="10" type="primary">BnaA10g13040D</name>
    <name evidence="10" type="ORF">GSBRNA2T00047888001</name>
</gene>
<feature type="compositionally biased region" description="Polar residues" evidence="7">
    <location>
        <begin position="335"/>
        <end position="347"/>
    </location>
</feature>